<evidence type="ECO:0000313" key="3">
    <source>
        <dbReference type="Proteomes" id="UP000184301"/>
    </source>
</evidence>
<organism evidence="2 3">
    <name type="scientific">Hespellia stercorisuis DSM 15480</name>
    <dbReference type="NCBI Taxonomy" id="1121950"/>
    <lineage>
        <taxon>Bacteria</taxon>
        <taxon>Bacillati</taxon>
        <taxon>Bacillota</taxon>
        <taxon>Clostridia</taxon>
        <taxon>Lachnospirales</taxon>
        <taxon>Lachnospiraceae</taxon>
        <taxon>Hespellia</taxon>
    </lineage>
</organism>
<keyword evidence="1" id="KW-0472">Membrane</keyword>
<sequence>MNDPKHDHRKKMIAPIIVTILLIIYFLIYALLITLLVPSAAVKIGGGLLCLALSGVTIKVAVERVKEIRSGEEDDLSKY</sequence>
<keyword evidence="3" id="KW-1185">Reference proteome</keyword>
<name>A0A1M6UED2_9FIRM</name>
<dbReference type="STRING" id="1121950.SAMN02745243_03484"/>
<keyword evidence="1" id="KW-1133">Transmembrane helix</keyword>
<reference evidence="2 3" key="1">
    <citation type="submission" date="2016-11" db="EMBL/GenBank/DDBJ databases">
        <authorList>
            <person name="Jaros S."/>
            <person name="Januszkiewicz K."/>
            <person name="Wedrychowicz H."/>
        </authorList>
    </citation>
    <scope>NUCLEOTIDE SEQUENCE [LARGE SCALE GENOMIC DNA]</scope>
    <source>
        <strain evidence="2 3">DSM 15480</strain>
    </source>
</reference>
<accession>A0A1M6UED2</accession>
<evidence type="ECO:0000313" key="2">
    <source>
        <dbReference type="EMBL" id="SHK67605.1"/>
    </source>
</evidence>
<dbReference type="OrthoDB" id="1650720at2"/>
<evidence type="ECO:0000256" key="1">
    <source>
        <dbReference type="SAM" id="Phobius"/>
    </source>
</evidence>
<protein>
    <submittedName>
        <fullName evidence="2">Uncharacterized protein</fullName>
    </submittedName>
</protein>
<keyword evidence="1" id="KW-0812">Transmembrane</keyword>
<gene>
    <name evidence="2" type="ORF">SAMN02745243_03484</name>
</gene>
<dbReference type="EMBL" id="FQZY01000071">
    <property type="protein sequence ID" value="SHK67605.1"/>
    <property type="molecule type" value="Genomic_DNA"/>
</dbReference>
<feature type="transmembrane region" description="Helical" evidence="1">
    <location>
        <begin position="44"/>
        <end position="62"/>
    </location>
</feature>
<dbReference type="RefSeq" id="WP_073112802.1">
    <property type="nucleotide sequence ID" value="NZ_FQZY01000071.1"/>
</dbReference>
<proteinExistence type="predicted"/>
<dbReference type="Proteomes" id="UP000184301">
    <property type="component" value="Unassembled WGS sequence"/>
</dbReference>
<feature type="transmembrane region" description="Helical" evidence="1">
    <location>
        <begin position="12"/>
        <end position="38"/>
    </location>
</feature>
<dbReference type="AlphaFoldDB" id="A0A1M6UED2"/>